<gene>
    <name evidence="2" type="ORF">Pr1d_28210</name>
</gene>
<dbReference type="RefSeq" id="WP_148074026.1">
    <property type="nucleotide sequence ID" value="NZ_CP042913.1"/>
</dbReference>
<evidence type="ECO:0000313" key="3">
    <source>
        <dbReference type="Proteomes" id="UP000323917"/>
    </source>
</evidence>
<dbReference type="Proteomes" id="UP000323917">
    <property type="component" value="Chromosome"/>
</dbReference>
<keyword evidence="3" id="KW-1185">Reference proteome</keyword>
<name>A0A5B9QD19_9BACT</name>
<evidence type="ECO:0000313" key="2">
    <source>
        <dbReference type="EMBL" id="QEG35520.1"/>
    </source>
</evidence>
<sequence length="884" mass="98576" precursor="true">MSRNRVIILNSARNLIAVIFTYSVMVSSSHAAPEVEAYIGQPLGVARVTVDVFRGEPSLPLNDERFTVAEKDGRAIYPVVKVEPARQFLRGLLGIQTPRTVTMYFLFRGDEPFDISAYSPVEQGVRIKPQRNAQGHQRLLGEWWEQLTQRWSRLQKDPEFPPIAENFLVASFARRLNRPVPKIGGGLFGLQEKDSALQEMFGGEAALLAVDREMVLGTSADSQELQELPPPPNWTAVEVDESKLDEVPLEALATHVPEECFYLRFGNFNNYFWFRDFNAKWDGDLKNMLMRRGIKGNQMSRIEQQLSLRENVLSRVLAPQFISDAALIGLDPYMRQGAAIGILVQARNNQLLSQDFMRQRRDSLQYFPDATETTVSIAGKDVSLISTPDGQLRTYYAQSGDFHLVTTSRKIVERFFEAGEGDHSLASLPSFRQARQKLLLEKEHTIFGFFSEKFFQNLLSPEYWVEARRRQQAAQQSHLVEMARYAAECEGLPAITTEELIATGILPKGFGIRADGSRIEETDDGHLDSLRGTPGFFVPVGDIDVKQASAAELEAYRKFLASFAEEVGEMPPIAFGVQRLPRTPEEDHTLHIDAIAAPLGKVRLGRLIDSLGEPIDEQMKPISGNVVSLEAVLDLPVPLIGGGSQPHLLFGGLRDFRSPLVVKQGKVSPGVARSELVRGYVGAWPRPGLLEMLQGPEHANGPEPQALGDQMWQAQSDNFLLISFKPDVIREVEPQLGFEPAERPAQVRVRADDLTGKQISETVSALAYSRTRETSVSPSRMMNSLANLLHVPREDCLKFAERLVDGKFACALGGEYQLYETEGSLPVWSSTALPVSNRFMLTEVPEGFKVAFLEWFRGMQGDLRVADGELSAHVELMMAPDALP</sequence>
<reference evidence="2 3" key="1">
    <citation type="submission" date="2019-08" db="EMBL/GenBank/DDBJ databases">
        <title>Deep-cultivation of Planctomycetes and their phenomic and genomic characterization uncovers novel biology.</title>
        <authorList>
            <person name="Wiegand S."/>
            <person name="Jogler M."/>
            <person name="Boedeker C."/>
            <person name="Pinto D."/>
            <person name="Vollmers J."/>
            <person name="Rivas-Marin E."/>
            <person name="Kohn T."/>
            <person name="Peeters S.H."/>
            <person name="Heuer A."/>
            <person name="Rast P."/>
            <person name="Oberbeckmann S."/>
            <person name="Bunk B."/>
            <person name="Jeske O."/>
            <person name="Meyerdierks A."/>
            <person name="Storesund J.E."/>
            <person name="Kallscheuer N."/>
            <person name="Luecker S."/>
            <person name="Lage O.M."/>
            <person name="Pohl T."/>
            <person name="Merkel B.J."/>
            <person name="Hornburger P."/>
            <person name="Mueller R.-W."/>
            <person name="Bruemmer F."/>
            <person name="Labrenz M."/>
            <person name="Spormann A.M."/>
            <person name="Op den Camp H."/>
            <person name="Overmann J."/>
            <person name="Amann R."/>
            <person name="Jetten M.S.M."/>
            <person name="Mascher T."/>
            <person name="Medema M.H."/>
            <person name="Devos D.P."/>
            <person name="Kaster A.-K."/>
            <person name="Ovreas L."/>
            <person name="Rohde M."/>
            <person name="Galperin M.Y."/>
            <person name="Jogler C."/>
        </authorList>
    </citation>
    <scope>NUCLEOTIDE SEQUENCE [LARGE SCALE GENOMIC DNA]</scope>
    <source>
        <strain evidence="2 3">Pr1d</strain>
    </source>
</reference>
<accession>A0A5B9QD19</accession>
<dbReference type="EMBL" id="CP042913">
    <property type="protein sequence ID" value="QEG35520.1"/>
    <property type="molecule type" value="Genomic_DNA"/>
</dbReference>
<dbReference type="AlphaFoldDB" id="A0A5B9QD19"/>
<organism evidence="2 3">
    <name type="scientific">Bythopirellula goksoeyrii</name>
    <dbReference type="NCBI Taxonomy" id="1400387"/>
    <lineage>
        <taxon>Bacteria</taxon>
        <taxon>Pseudomonadati</taxon>
        <taxon>Planctomycetota</taxon>
        <taxon>Planctomycetia</taxon>
        <taxon>Pirellulales</taxon>
        <taxon>Lacipirellulaceae</taxon>
        <taxon>Bythopirellula</taxon>
    </lineage>
</organism>
<feature type="signal peptide" evidence="1">
    <location>
        <begin position="1"/>
        <end position="31"/>
    </location>
</feature>
<keyword evidence="1" id="KW-0732">Signal</keyword>
<evidence type="ECO:0000256" key="1">
    <source>
        <dbReference type="SAM" id="SignalP"/>
    </source>
</evidence>
<protein>
    <submittedName>
        <fullName evidence="2">Uncharacterized protein</fullName>
    </submittedName>
</protein>
<proteinExistence type="predicted"/>
<dbReference type="KEGG" id="bgok:Pr1d_28210"/>
<feature type="chain" id="PRO_5023056246" evidence="1">
    <location>
        <begin position="32"/>
        <end position="884"/>
    </location>
</feature>
<dbReference type="OrthoDB" id="221287at2"/>